<dbReference type="Proteomes" id="UP001454036">
    <property type="component" value="Unassembled WGS sequence"/>
</dbReference>
<protein>
    <submittedName>
        <fullName evidence="2">Uncharacterized protein</fullName>
    </submittedName>
</protein>
<keyword evidence="1" id="KW-0472">Membrane</keyword>
<dbReference type="AlphaFoldDB" id="A0AAV3QNG9"/>
<proteinExistence type="predicted"/>
<gene>
    <name evidence="2" type="ORF">LIER_40018</name>
</gene>
<organism evidence="2 3">
    <name type="scientific">Lithospermum erythrorhizon</name>
    <name type="common">Purple gromwell</name>
    <name type="synonym">Lithospermum officinale var. erythrorhizon</name>
    <dbReference type="NCBI Taxonomy" id="34254"/>
    <lineage>
        <taxon>Eukaryota</taxon>
        <taxon>Viridiplantae</taxon>
        <taxon>Streptophyta</taxon>
        <taxon>Embryophyta</taxon>
        <taxon>Tracheophyta</taxon>
        <taxon>Spermatophyta</taxon>
        <taxon>Magnoliopsida</taxon>
        <taxon>eudicotyledons</taxon>
        <taxon>Gunneridae</taxon>
        <taxon>Pentapetalae</taxon>
        <taxon>asterids</taxon>
        <taxon>lamiids</taxon>
        <taxon>Boraginales</taxon>
        <taxon>Boraginaceae</taxon>
        <taxon>Boraginoideae</taxon>
        <taxon>Lithospermeae</taxon>
        <taxon>Lithospermum</taxon>
    </lineage>
</organism>
<reference evidence="2 3" key="1">
    <citation type="submission" date="2024-01" db="EMBL/GenBank/DDBJ databases">
        <title>The complete chloroplast genome sequence of Lithospermum erythrorhizon: insights into the phylogenetic relationship among Boraginaceae species and the maternal lineages of purple gromwells.</title>
        <authorList>
            <person name="Okada T."/>
            <person name="Watanabe K."/>
        </authorList>
    </citation>
    <scope>NUCLEOTIDE SEQUENCE [LARGE SCALE GENOMIC DNA]</scope>
</reference>
<keyword evidence="1" id="KW-1133">Transmembrane helix</keyword>
<evidence type="ECO:0000313" key="3">
    <source>
        <dbReference type="Proteomes" id="UP001454036"/>
    </source>
</evidence>
<name>A0AAV3QNG9_LITER</name>
<accession>A0AAV3QNG9</accession>
<feature type="transmembrane region" description="Helical" evidence="1">
    <location>
        <begin position="52"/>
        <end position="73"/>
    </location>
</feature>
<evidence type="ECO:0000256" key="1">
    <source>
        <dbReference type="SAM" id="Phobius"/>
    </source>
</evidence>
<keyword evidence="1" id="KW-0812">Transmembrane</keyword>
<evidence type="ECO:0000313" key="2">
    <source>
        <dbReference type="EMBL" id="GAA0165592.1"/>
    </source>
</evidence>
<dbReference type="EMBL" id="BAABME010022348">
    <property type="protein sequence ID" value="GAA0165592.1"/>
    <property type="molecule type" value="Genomic_DNA"/>
</dbReference>
<sequence length="103" mass="11056">MGEESKSTSDIDVGTQNITVLGTPEQESLPPSWFTPKSDVVIHMFTFYSSKIQVVAAFRLLVIFCVINLLNYVDRGAIVSNGVNGSQKVCNKNGVCTGGSGIQ</sequence>
<comment type="caution">
    <text evidence="2">The sequence shown here is derived from an EMBL/GenBank/DDBJ whole genome shotgun (WGS) entry which is preliminary data.</text>
</comment>
<keyword evidence="3" id="KW-1185">Reference proteome</keyword>